<reference evidence="3" key="2">
    <citation type="submission" date="2020-09" db="EMBL/GenBank/DDBJ databases">
        <authorList>
            <person name="Sun Q."/>
            <person name="Zhou Y."/>
        </authorList>
    </citation>
    <scope>NUCLEOTIDE SEQUENCE</scope>
    <source>
        <strain evidence="3">CGMCC 1.15095</strain>
    </source>
</reference>
<evidence type="ECO:0000256" key="2">
    <source>
        <dbReference type="SAM" id="Phobius"/>
    </source>
</evidence>
<protein>
    <submittedName>
        <fullName evidence="3">Uncharacterized protein</fullName>
    </submittedName>
</protein>
<reference evidence="3" key="1">
    <citation type="journal article" date="2014" name="Int. J. Syst. Evol. Microbiol.">
        <title>Complete genome sequence of Corynebacterium casei LMG S-19264T (=DSM 44701T), isolated from a smear-ripened cheese.</title>
        <authorList>
            <consortium name="US DOE Joint Genome Institute (JGI-PGF)"/>
            <person name="Walter F."/>
            <person name="Albersmeier A."/>
            <person name="Kalinowski J."/>
            <person name="Ruckert C."/>
        </authorList>
    </citation>
    <scope>NUCLEOTIDE SEQUENCE</scope>
    <source>
        <strain evidence="3">CGMCC 1.15095</strain>
    </source>
</reference>
<evidence type="ECO:0000256" key="1">
    <source>
        <dbReference type="SAM" id="MobiDB-lite"/>
    </source>
</evidence>
<keyword evidence="2" id="KW-0472">Membrane</keyword>
<keyword evidence="4" id="KW-1185">Reference proteome</keyword>
<evidence type="ECO:0000313" key="4">
    <source>
        <dbReference type="Proteomes" id="UP000608154"/>
    </source>
</evidence>
<keyword evidence="2" id="KW-1133">Transmembrane helix</keyword>
<feature type="region of interest" description="Disordered" evidence="1">
    <location>
        <begin position="71"/>
        <end position="90"/>
    </location>
</feature>
<comment type="caution">
    <text evidence="3">The sequence shown here is derived from an EMBL/GenBank/DDBJ whole genome shotgun (WGS) entry which is preliminary data.</text>
</comment>
<proteinExistence type="predicted"/>
<dbReference type="EMBL" id="BMHK01000041">
    <property type="protein sequence ID" value="GGC14145.1"/>
    <property type="molecule type" value="Genomic_DNA"/>
</dbReference>
<dbReference type="Proteomes" id="UP000608154">
    <property type="component" value="Unassembled WGS sequence"/>
</dbReference>
<accession>A0A916TVP3</accession>
<evidence type="ECO:0000313" key="3">
    <source>
        <dbReference type="EMBL" id="GGC14145.1"/>
    </source>
</evidence>
<feature type="compositionally biased region" description="Basic and acidic residues" evidence="1">
    <location>
        <begin position="79"/>
        <end position="90"/>
    </location>
</feature>
<organism evidence="3 4">
    <name type="scientific">Novosphingobium endophyticum</name>
    <dbReference type="NCBI Taxonomy" id="1955250"/>
    <lineage>
        <taxon>Bacteria</taxon>
        <taxon>Pseudomonadati</taxon>
        <taxon>Pseudomonadota</taxon>
        <taxon>Alphaproteobacteria</taxon>
        <taxon>Sphingomonadales</taxon>
        <taxon>Sphingomonadaceae</taxon>
        <taxon>Novosphingobium</taxon>
    </lineage>
</organism>
<sequence>MTDETEERRVDERAPHTTIIREKSSSSGTGIFMAVILLIAVIAGIYLFTQTTSNEAAKDDAIADAANSVGSAAEQIGDTAEKAGDRINEQ</sequence>
<gene>
    <name evidence="3" type="ORF">GCM10011494_36210</name>
</gene>
<dbReference type="AlphaFoldDB" id="A0A916TVP3"/>
<dbReference type="RefSeq" id="WP_188772967.1">
    <property type="nucleotide sequence ID" value="NZ_BMHK01000041.1"/>
</dbReference>
<name>A0A916TVP3_9SPHN</name>
<keyword evidence="2" id="KW-0812">Transmembrane</keyword>
<feature type="transmembrane region" description="Helical" evidence="2">
    <location>
        <begin position="30"/>
        <end position="48"/>
    </location>
</feature>